<evidence type="ECO:0000256" key="8">
    <source>
        <dbReference type="ARBA" id="ARBA00023180"/>
    </source>
</evidence>
<evidence type="ECO:0000256" key="4">
    <source>
        <dbReference type="ARBA" id="ARBA00022989"/>
    </source>
</evidence>
<keyword evidence="7" id="KW-0675">Receptor</keyword>
<proteinExistence type="predicted"/>
<keyword evidence="6" id="KW-0472">Membrane</keyword>
<dbReference type="RefSeq" id="XP_030855904.1">
    <property type="nucleotide sequence ID" value="XM_031000044.1"/>
</dbReference>
<keyword evidence="13" id="KW-1185">Reference proteome</keyword>
<keyword evidence="2" id="KW-1003">Cell membrane</keyword>
<reference evidence="13" key="1">
    <citation type="submission" date="2015-02" db="EMBL/GenBank/DDBJ databases">
        <title>Genome sequencing for Strongylocentrotus purpuratus.</title>
        <authorList>
            <person name="Murali S."/>
            <person name="Liu Y."/>
            <person name="Vee V."/>
            <person name="English A."/>
            <person name="Wang M."/>
            <person name="Skinner E."/>
            <person name="Han Y."/>
            <person name="Muzny D.M."/>
            <person name="Worley K.C."/>
            <person name="Gibbs R.A."/>
        </authorList>
    </citation>
    <scope>NUCLEOTIDE SEQUENCE</scope>
</reference>
<keyword evidence="5" id="KW-0297">G-protein coupled receptor</keyword>
<evidence type="ECO:0000313" key="12">
    <source>
        <dbReference type="EnsemblMetazoa" id="XP_030855904"/>
    </source>
</evidence>
<keyword evidence="8" id="KW-0325">Glycoprotein</keyword>
<evidence type="ECO:0000259" key="11">
    <source>
        <dbReference type="Pfam" id="PF01094"/>
    </source>
</evidence>
<dbReference type="Gene3D" id="3.40.50.2300">
    <property type="match status" value="1"/>
</dbReference>
<evidence type="ECO:0000256" key="1">
    <source>
        <dbReference type="ARBA" id="ARBA00004651"/>
    </source>
</evidence>
<keyword evidence="10" id="KW-0732">Signal</keyword>
<dbReference type="InterPro" id="IPR017979">
    <property type="entry name" value="GPCR_3_CS"/>
</dbReference>
<keyword evidence="9" id="KW-0807">Transducer</keyword>
<evidence type="ECO:0000313" key="13">
    <source>
        <dbReference type="Proteomes" id="UP000007110"/>
    </source>
</evidence>
<comment type="subcellular location">
    <subcellularLocation>
        <location evidence="1">Cell membrane</location>
        <topology evidence="1">Multi-pass membrane protein</topology>
    </subcellularLocation>
</comment>
<dbReference type="Pfam" id="PF01094">
    <property type="entry name" value="ANF_receptor"/>
    <property type="match status" value="1"/>
</dbReference>
<evidence type="ECO:0000256" key="5">
    <source>
        <dbReference type="ARBA" id="ARBA00023040"/>
    </source>
</evidence>
<dbReference type="Proteomes" id="UP000007110">
    <property type="component" value="Unassembled WGS sequence"/>
</dbReference>
<organism evidence="12 13">
    <name type="scientific">Strongylocentrotus purpuratus</name>
    <name type="common">Purple sea urchin</name>
    <dbReference type="NCBI Taxonomy" id="7668"/>
    <lineage>
        <taxon>Eukaryota</taxon>
        <taxon>Metazoa</taxon>
        <taxon>Echinodermata</taxon>
        <taxon>Eleutherozoa</taxon>
        <taxon>Echinozoa</taxon>
        <taxon>Echinoidea</taxon>
        <taxon>Euechinoidea</taxon>
        <taxon>Echinacea</taxon>
        <taxon>Camarodonta</taxon>
        <taxon>Echinidea</taxon>
        <taxon>Strongylocentrotidae</taxon>
        <taxon>Strongylocentrotus</taxon>
    </lineage>
</organism>
<dbReference type="PRINTS" id="PR00248">
    <property type="entry name" value="GPCRMGR"/>
</dbReference>
<dbReference type="AlphaFoldDB" id="A0A7M7T5S3"/>
<evidence type="ECO:0000256" key="10">
    <source>
        <dbReference type="SAM" id="SignalP"/>
    </source>
</evidence>
<dbReference type="OrthoDB" id="425344at2759"/>
<evidence type="ECO:0000256" key="3">
    <source>
        <dbReference type="ARBA" id="ARBA00022692"/>
    </source>
</evidence>
<feature type="signal peptide" evidence="10">
    <location>
        <begin position="1"/>
        <end position="34"/>
    </location>
</feature>
<dbReference type="InterPro" id="IPR028082">
    <property type="entry name" value="Peripla_BP_I"/>
</dbReference>
<dbReference type="InterPro" id="IPR000337">
    <property type="entry name" value="GPCR_3"/>
</dbReference>
<evidence type="ECO:0000256" key="2">
    <source>
        <dbReference type="ARBA" id="ARBA00022475"/>
    </source>
</evidence>
<dbReference type="InParanoid" id="A0A7M7T5S3"/>
<feature type="chain" id="PRO_5029820861" description="Receptor ligand binding region domain-containing protein" evidence="10">
    <location>
        <begin position="35"/>
        <end position="259"/>
    </location>
</feature>
<reference evidence="12" key="2">
    <citation type="submission" date="2021-01" db="UniProtKB">
        <authorList>
            <consortium name="EnsemblMetazoa"/>
        </authorList>
    </citation>
    <scope>IDENTIFICATION</scope>
</reference>
<accession>A0A7M7T5S3</accession>
<feature type="domain" description="Receptor ligand binding region" evidence="11">
    <location>
        <begin position="72"/>
        <end position="241"/>
    </location>
</feature>
<keyword evidence="3" id="KW-0812">Transmembrane</keyword>
<name>A0A7M7T5S3_STRPU</name>
<dbReference type="InterPro" id="IPR050726">
    <property type="entry name" value="mGluR"/>
</dbReference>
<dbReference type="KEGG" id="spu:764414"/>
<dbReference type="PANTHER" id="PTHR24060">
    <property type="entry name" value="METABOTROPIC GLUTAMATE RECEPTOR"/>
    <property type="match status" value="1"/>
</dbReference>
<dbReference type="PROSITE" id="PS00979">
    <property type="entry name" value="G_PROTEIN_RECEP_F3_1"/>
    <property type="match status" value="1"/>
</dbReference>
<dbReference type="GO" id="GO:0004930">
    <property type="term" value="F:G protein-coupled receptor activity"/>
    <property type="evidence" value="ECO:0007669"/>
    <property type="project" value="UniProtKB-KW"/>
</dbReference>
<sequence length="259" mass="28213">MHGIRRWTPASDGTTLCLTLLIFIIVYSIKSCSCQSVERVELPGDVILGGLFPVHENGVHGCGQFDLGGYQRLEAMVYALQKINNDRNLLPGIDLGAVILDTCSRDTYALEQAMDFVASTTNRIDLDAFTCPNGSKPDYVAPQPTVAVVGAAASPVSSMVANILRLFKIPQVSYASTSPELSDKSRFDYFLRVVPPDTYQAQAMLDVVKALGWRYVATIASSGNYGEKGIDAFKNLTRSTGNVTNHVMTYPVVELSVEY</sequence>
<evidence type="ECO:0000256" key="9">
    <source>
        <dbReference type="ARBA" id="ARBA00023224"/>
    </source>
</evidence>
<dbReference type="GO" id="GO:0005886">
    <property type="term" value="C:plasma membrane"/>
    <property type="evidence" value="ECO:0007669"/>
    <property type="project" value="UniProtKB-SubCell"/>
</dbReference>
<dbReference type="GeneID" id="764414"/>
<evidence type="ECO:0000256" key="6">
    <source>
        <dbReference type="ARBA" id="ARBA00023136"/>
    </source>
</evidence>
<keyword evidence="4" id="KW-1133">Transmembrane helix</keyword>
<dbReference type="OMA" id="CSVETHA"/>
<dbReference type="InterPro" id="IPR001828">
    <property type="entry name" value="ANF_lig-bd_rcpt"/>
</dbReference>
<dbReference type="EnsemblMetazoa" id="XM_031000044">
    <property type="protein sequence ID" value="XP_030855904"/>
    <property type="gene ID" value="LOC764414"/>
</dbReference>
<protein>
    <recommendedName>
        <fullName evidence="11">Receptor ligand binding region domain-containing protein</fullName>
    </recommendedName>
</protein>
<evidence type="ECO:0000256" key="7">
    <source>
        <dbReference type="ARBA" id="ARBA00023170"/>
    </source>
</evidence>
<dbReference type="SUPFAM" id="SSF53822">
    <property type="entry name" value="Periplasmic binding protein-like I"/>
    <property type="match status" value="1"/>
</dbReference>